<keyword evidence="3" id="KW-1185">Reference proteome</keyword>
<protein>
    <recommendedName>
        <fullName evidence="4">Lipoprotein</fullName>
    </recommendedName>
</protein>
<sequence length="197" mass="21842">MWWINPYWLRDPKVRVVLPRKSVLPLVVVVLAATGAAVACQSGSTTPTPARTVVLPSATPTPTEKDAVLAVYRAMYPAGRRAEQASPKQRRPILAQVATQPLLDRMLRGITALRATGRVTYGMPVLHEFDVRIDGDRATLHDCQDDRNTGQADDKTGEALLRGTEKVHLIISLRRGMDRAWRVSQMEQSDEPCLSSY</sequence>
<feature type="signal peptide" evidence="1">
    <location>
        <begin position="1"/>
        <end position="39"/>
    </location>
</feature>
<evidence type="ECO:0000313" key="2">
    <source>
        <dbReference type="EMBL" id="RBQ16965.1"/>
    </source>
</evidence>
<organism evidence="2 3">
    <name type="scientific">Spongiactinospora rosea</name>
    <dbReference type="NCBI Taxonomy" id="2248750"/>
    <lineage>
        <taxon>Bacteria</taxon>
        <taxon>Bacillati</taxon>
        <taxon>Actinomycetota</taxon>
        <taxon>Actinomycetes</taxon>
        <taxon>Streptosporangiales</taxon>
        <taxon>Streptosporangiaceae</taxon>
        <taxon>Spongiactinospora</taxon>
    </lineage>
</organism>
<feature type="chain" id="PRO_5038808041" description="Lipoprotein" evidence="1">
    <location>
        <begin position="40"/>
        <end position="197"/>
    </location>
</feature>
<dbReference type="AlphaFoldDB" id="A0A366LSN3"/>
<evidence type="ECO:0008006" key="4">
    <source>
        <dbReference type="Google" id="ProtNLM"/>
    </source>
</evidence>
<name>A0A366LSN3_9ACTN</name>
<accession>A0A366LSN3</accession>
<comment type="caution">
    <text evidence="2">The sequence shown here is derived from an EMBL/GenBank/DDBJ whole genome shotgun (WGS) entry which is preliminary data.</text>
</comment>
<evidence type="ECO:0000313" key="3">
    <source>
        <dbReference type="Proteomes" id="UP000253303"/>
    </source>
</evidence>
<proteinExistence type="predicted"/>
<dbReference type="Proteomes" id="UP000253303">
    <property type="component" value="Unassembled WGS sequence"/>
</dbReference>
<dbReference type="EMBL" id="QMEY01000014">
    <property type="protein sequence ID" value="RBQ16965.1"/>
    <property type="molecule type" value="Genomic_DNA"/>
</dbReference>
<evidence type="ECO:0000256" key="1">
    <source>
        <dbReference type="SAM" id="SignalP"/>
    </source>
</evidence>
<keyword evidence="1" id="KW-0732">Signal</keyword>
<reference evidence="2 3" key="1">
    <citation type="submission" date="2018-06" db="EMBL/GenBank/DDBJ databases">
        <title>Sphaerisporangium craniellae sp. nov., isolated from a marine sponge in the South China Sea.</title>
        <authorList>
            <person name="Li L."/>
        </authorList>
    </citation>
    <scope>NUCLEOTIDE SEQUENCE [LARGE SCALE GENOMIC DNA]</scope>
    <source>
        <strain evidence="2 3">LHW63015</strain>
    </source>
</reference>
<gene>
    <name evidence="2" type="ORF">DP939_28350</name>
</gene>